<sequence>MNASTERLTLQGPAGAIEVLRDTPDAAVPARGVAVIAHPHPLFGGTMDNKVVQTLARAFVQCGWTAVRFNFRGVGASAGVHDEGRGEAEDFGIVVAQLAGDGPLALAGFSFGAFVASRALAELPPGRAVDQLVLVGTAASRFDVAPIPPGLHVRTLVVHGEQDDTVPLSAVLDWARPQSLPVTVVPGGGHFFHGQLPLLKGLVVRHLQAAAPV</sequence>
<comment type="caution">
    <text evidence="2">The sequence shown here is derived from an EMBL/GenBank/DDBJ whole genome shotgun (WGS) entry which is preliminary data.</text>
</comment>
<dbReference type="GO" id="GO:0016787">
    <property type="term" value="F:hydrolase activity"/>
    <property type="evidence" value="ECO:0007669"/>
    <property type="project" value="UniProtKB-KW"/>
</dbReference>
<dbReference type="InterPro" id="IPR022742">
    <property type="entry name" value="Hydrolase_4"/>
</dbReference>
<evidence type="ECO:0000313" key="2">
    <source>
        <dbReference type="EMBL" id="GHD04147.1"/>
    </source>
</evidence>
<protein>
    <submittedName>
        <fullName evidence="2">Alpha/beta hydrolase</fullName>
    </submittedName>
</protein>
<evidence type="ECO:0000313" key="3">
    <source>
        <dbReference type="Proteomes" id="UP000626210"/>
    </source>
</evidence>
<dbReference type="Gene3D" id="3.40.50.1820">
    <property type="entry name" value="alpha/beta hydrolase"/>
    <property type="match status" value="1"/>
</dbReference>
<dbReference type="PANTHER" id="PTHR42103">
    <property type="entry name" value="ALPHA/BETA-HYDROLASES SUPERFAMILY PROTEIN"/>
    <property type="match status" value="1"/>
</dbReference>
<dbReference type="PANTHER" id="PTHR42103:SF2">
    <property type="entry name" value="AB HYDROLASE-1 DOMAIN-CONTAINING PROTEIN"/>
    <property type="match status" value="1"/>
</dbReference>
<proteinExistence type="predicted"/>
<evidence type="ECO:0000259" key="1">
    <source>
        <dbReference type="Pfam" id="PF12146"/>
    </source>
</evidence>
<keyword evidence="2" id="KW-0378">Hydrolase</keyword>
<dbReference type="InterPro" id="IPR029058">
    <property type="entry name" value="AB_hydrolase_fold"/>
</dbReference>
<accession>A0ABQ3GF73</accession>
<dbReference type="Pfam" id="PF12146">
    <property type="entry name" value="Hydrolase_4"/>
    <property type="match status" value="1"/>
</dbReference>
<keyword evidence="3" id="KW-1185">Reference proteome</keyword>
<name>A0ABQ3GF73_9BURK</name>
<reference evidence="3" key="1">
    <citation type="journal article" date="2019" name="Int. J. Syst. Evol. Microbiol.">
        <title>The Global Catalogue of Microorganisms (GCM) 10K type strain sequencing project: providing services to taxonomists for standard genome sequencing and annotation.</title>
        <authorList>
            <consortium name="The Broad Institute Genomics Platform"/>
            <consortium name="The Broad Institute Genome Sequencing Center for Infectious Disease"/>
            <person name="Wu L."/>
            <person name="Ma J."/>
        </authorList>
    </citation>
    <scope>NUCLEOTIDE SEQUENCE [LARGE SCALE GENOMIC DNA]</scope>
    <source>
        <strain evidence="3">KCTC 23314</strain>
    </source>
</reference>
<dbReference type="EMBL" id="BMYK01000048">
    <property type="protein sequence ID" value="GHD04147.1"/>
    <property type="molecule type" value="Genomic_DNA"/>
</dbReference>
<dbReference type="Proteomes" id="UP000626210">
    <property type="component" value="Unassembled WGS sequence"/>
</dbReference>
<organism evidence="2 3">
    <name type="scientific">Pseudorhodoferax aquiterrae</name>
    <dbReference type="NCBI Taxonomy" id="747304"/>
    <lineage>
        <taxon>Bacteria</taxon>
        <taxon>Pseudomonadati</taxon>
        <taxon>Pseudomonadota</taxon>
        <taxon>Betaproteobacteria</taxon>
        <taxon>Burkholderiales</taxon>
        <taxon>Comamonadaceae</taxon>
    </lineage>
</organism>
<dbReference type="RefSeq" id="WP_189690992.1">
    <property type="nucleotide sequence ID" value="NZ_BMYK01000048.1"/>
</dbReference>
<gene>
    <name evidence="2" type="ORF">GCM10007320_64840</name>
</gene>
<dbReference type="SUPFAM" id="SSF53474">
    <property type="entry name" value="alpha/beta-Hydrolases"/>
    <property type="match status" value="1"/>
</dbReference>
<feature type="domain" description="Serine aminopeptidase S33" evidence="1">
    <location>
        <begin position="46"/>
        <end position="139"/>
    </location>
</feature>